<accession>A0A447IJ64</accession>
<dbReference type="Proteomes" id="UP000270743">
    <property type="component" value="Unassembled WGS sequence"/>
</dbReference>
<name>A0A447IJ64_9RHOB</name>
<keyword evidence="2" id="KW-1133">Transmembrane helix</keyword>
<keyword evidence="2" id="KW-0812">Transmembrane</keyword>
<dbReference type="AlphaFoldDB" id="A0A447IJ64"/>
<evidence type="ECO:0000256" key="2">
    <source>
        <dbReference type="SAM" id="Phobius"/>
    </source>
</evidence>
<gene>
    <name evidence="3" type="ORF">PARHAE_00729</name>
</gene>
<evidence type="ECO:0000313" key="3">
    <source>
        <dbReference type="EMBL" id="VDS07552.1"/>
    </source>
</evidence>
<feature type="compositionally biased region" description="Basic and acidic residues" evidence="1">
    <location>
        <begin position="9"/>
        <end position="26"/>
    </location>
</feature>
<dbReference type="EMBL" id="UZWE01000021">
    <property type="protein sequence ID" value="VDS07552.1"/>
    <property type="molecule type" value="Genomic_DNA"/>
</dbReference>
<organism evidence="3 4">
    <name type="scientific">Paracoccus haematequi</name>
    <dbReference type="NCBI Taxonomy" id="2491866"/>
    <lineage>
        <taxon>Bacteria</taxon>
        <taxon>Pseudomonadati</taxon>
        <taxon>Pseudomonadota</taxon>
        <taxon>Alphaproteobacteria</taxon>
        <taxon>Rhodobacterales</taxon>
        <taxon>Paracoccaceae</taxon>
        <taxon>Paracoccus</taxon>
    </lineage>
</organism>
<dbReference type="RefSeq" id="WP_126153244.1">
    <property type="nucleotide sequence ID" value="NZ_UZWE01000021.1"/>
</dbReference>
<proteinExistence type="predicted"/>
<evidence type="ECO:0000256" key="1">
    <source>
        <dbReference type="SAM" id="MobiDB-lite"/>
    </source>
</evidence>
<feature type="transmembrane region" description="Helical" evidence="2">
    <location>
        <begin position="112"/>
        <end position="132"/>
    </location>
</feature>
<protein>
    <submittedName>
        <fullName evidence="3">Uncharacterized protein</fullName>
    </submittedName>
</protein>
<dbReference type="OrthoDB" id="8368272at2"/>
<reference evidence="3 4" key="1">
    <citation type="submission" date="2018-12" db="EMBL/GenBank/DDBJ databases">
        <authorList>
            <person name="Criscuolo A."/>
        </authorList>
    </citation>
    <scope>NUCLEOTIDE SEQUENCE [LARGE SCALE GENOMIC DNA]</scope>
    <source>
        <strain evidence="3">ACIP1116241</strain>
    </source>
</reference>
<sequence>MTDGYPHPKFTERRRQLGRDALKNGDGDGTLPPMEQRLSRLEEAFARVDISLDRLSSDIADVKASQTRLEDRTSLIGASQARIEERMERVMDRARDMPTPDKVDSMINSKMGIAALLFAGLGALIAAITYAAG</sequence>
<evidence type="ECO:0000313" key="4">
    <source>
        <dbReference type="Proteomes" id="UP000270743"/>
    </source>
</evidence>
<feature type="region of interest" description="Disordered" evidence="1">
    <location>
        <begin position="1"/>
        <end position="33"/>
    </location>
</feature>
<keyword evidence="4" id="KW-1185">Reference proteome</keyword>
<keyword evidence="2" id="KW-0472">Membrane</keyword>